<proteinExistence type="predicted"/>
<keyword evidence="2" id="KW-0540">Nuclease</keyword>
<evidence type="ECO:0000313" key="3">
    <source>
        <dbReference type="Proteomes" id="UP001596287"/>
    </source>
</evidence>
<reference evidence="3" key="1">
    <citation type="journal article" date="2019" name="Int. J. Syst. Evol. Microbiol.">
        <title>The Global Catalogue of Microorganisms (GCM) 10K type strain sequencing project: providing services to taxonomists for standard genome sequencing and annotation.</title>
        <authorList>
            <consortium name="The Broad Institute Genomics Platform"/>
            <consortium name="The Broad Institute Genome Sequencing Center for Infectious Disease"/>
            <person name="Wu L."/>
            <person name="Ma J."/>
        </authorList>
    </citation>
    <scope>NUCLEOTIDE SEQUENCE [LARGE SCALE GENOMIC DNA]</scope>
    <source>
        <strain evidence="3">CCUG 49679</strain>
    </source>
</reference>
<dbReference type="GO" id="GO:0004519">
    <property type="term" value="F:endonuclease activity"/>
    <property type="evidence" value="ECO:0007669"/>
    <property type="project" value="UniProtKB-KW"/>
</dbReference>
<dbReference type="InterPro" id="IPR011856">
    <property type="entry name" value="tRNA_endonuc-like_dom_sf"/>
</dbReference>
<comment type="caution">
    <text evidence="2">The sequence shown here is derived from an EMBL/GenBank/DDBJ whole genome shotgun (WGS) entry which is preliminary data.</text>
</comment>
<dbReference type="Gene3D" id="3.40.1350.10">
    <property type="match status" value="1"/>
</dbReference>
<organism evidence="2 3">
    <name type="scientific">Flavobacterium qiangtangense</name>
    <dbReference type="NCBI Taxonomy" id="1442595"/>
    <lineage>
        <taxon>Bacteria</taxon>
        <taxon>Pseudomonadati</taxon>
        <taxon>Bacteroidota</taxon>
        <taxon>Flavobacteriia</taxon>
        <taxon>Flavobacteriales</taxon>
        <taxon>Flavobacteriaceae</taxon>
        <taxon>Flavobacterium</taxon>
    </lineage>
</organism>
<name>A0ABW1PSJ3_9FLAO</name>
<evidence type="ECO:0000259" key="1">
    <source>
        <dbReference type="Pfam" id="PF04471"/>
    </source>
</evidence>
<keyword evidence="2" id="KW-0378">Hydrolase</keyword>
<gene>
    <name evidence="2" type="ORF">ACFPVY_17110</name>
</gene>
<dbReference type="EC" id="3.1.21.-" evidence="2"/>
<keyword evidence="3" id="KW-1185">Reference proteome</keyword>
<evidence type="ECO:0000313" key="2">
    <source>
        <dbReference type="EMBL" id="MFC6098370.1"/>
    </source>
</evidence>
<dbReference type="EMBL" id="JBHSQB010000021">
    <property type="protein sequence ID" value="MFC6098370.1"/>
    <property type="molecule type" value="Genomic_DNA"/>
</dbReference>
<accession>A0ABW1PSJ3</accession>
<protein>
    <submittedName>
        <fullName evidence="2">Restriction endonuclease</fullName>
        <ecNumber evidence="2">3.1.21.-</ecNumber>
    </submittedName>
</protein>
<dbReference type="Pfam" id="PF04471">
    <property type="entry name" value="Mrr_cat"/>
    <property type="match status" value="1"/>
</dbReference>
<keyword evidence="2" id="KW-0255">Endonuclease</keyword>
<dbReference type="InterPro" id="IPR007560">
    <property type="entry name" value="Restrct_endonuc_IV_Mrr"/>
</dbReference>
<dbReference type="InterPro" id="IPR011335">
    <property type="entry name" value="Restrct_endonuc-II-like"/>
</dbReference>
<sequence>MRQNNLDWKEYEAITKYIYETLGKEFGVTVVGYGNDCKVQGKSGNFHQIDVLTMQSNGVHQVRTAIECKHLKTKITKDTVMKVLGIINDARIEKGIIVSKSGFTKDATNFAREYNIGLVELREIGEKDFEETPKEIHIGDLLLNIQTIITRPQILNIDIGNNQSIEISDEWDYYNYAVILETQTKIPLIKYVNEFRNEVNLQNKKTEKITKHYEIPNAILFHTTNSVEINGITFTGQLIEIDASKKLSFKLVDQVWLIMKSIFEERVFTFSEIGLIVERKNK</sequence>
<dbReference type="GO" id="GO:0016787">
    <property type="term" value="F:hydrolase activity"/>
    <property type="evidence" value="ECO:0007669"/>
    <property type="project" value="UniProtKB-KW"/>
</dbReference>
<feature type="domain" description="Restriction endonuclease type IV Mrr" evidence="1">
    <location>
        <begin position="5"/>
        <end position="123"/>
    </location>
</feature>
<dbReference type="SUPFAM" id="SSF52980">
    <property type="entry name" value="Restriction endonuclease-like"/>
    <property type="match status" value="1"/>
</dbReference>
<dbReference type="Proteomes" id="UP001596287">
    <property type="component" value="Unassembled WGS sequence"/>
</dbReference>